<proteinExistence type="inferred from homology"/>
<keyword evidence="2" id="KW-0689">Ribosomal protein</keyword>
<dbReference type="Gene3D" id="3.30.60.300">
    <property type="match status" value="1"/>
</dbReference>
<dbReference type="InterPro" id="IPR056953">
    <property type="entry name" value="CUT_N"/>
</dbReference>
<dbReference type="FunFam" id="3.30.60.300:FF:000003">
    <property type="entry name" value="60S ribosomal protein L10, putative"/>
    <property type="match status" value="1"/>
</dbReference>
<organism evidence="6 7">
    <name type="scientific">Ditylenchus dipsaci</name>
    <dbReference type="NCBI Taxonomy" id="166011"/>
    <lineage>
        <taxon>Eukaryota</taxon>
        <taxon>Metazoa</taxon>
        <taxon>Ecdysozoa</taxon>
        <taxon>Nematoda</taxon>
        <taxon>Chromadorea</taxon>
        <taxon>Rhabditida</taxon>
        <taxon>Tylenchina</taxon>
        <taxon>Tylenchomorpha</taxon>
        <taxon>Sphaerularioidea</taxon>
        <taxon>Anguinidae</taxon>
        <taxon>Anguininae</taxon>
        <taxon>Ditylenchus</taxon>
    </lineage>
</organism>
<evidence type="ECO:0000313" key="6">
    <source>
        <dbReference type="Proteomes" id="UP000887574"/>
    </source>
</evidence>
<protein>
    <submittedName>
        <fullName evidence="7">ZP domain-containing protein</fullName>
    </submittedName>
</protein>
<dbReference type="SMART" id="SM00241">
    <property type="entry name" value="ZP"/>
    <property type="match status" value="1"/>
</dbReference>
<keyword evidence="4" id="KW-0732">Signal</keyword>
<dbReference type="Pfam" id="PF25057">
    <property type="entry name" value="CUT_N"/>
    <property type="match status" value="1"/>
</dbReference>
<dbReference type="GO" id="GO:1990904">
    <property type="term" value="C:ribonucleoprotein complex"/>
    <property type="evidence" value="ECO:0007669"/>
    <property type="project" value="UniProtKB-KW"/>
</dbReference>
<evidence type="ECO:0000259" key="5">
    <source>
        <dbReference type="PROSITE" id="PS51034"/>
    </source>
</evidence>
<feature type="chain" id="PRO_5037066903" evidence="4">
    <location>
        <begin position="31"/>
        <end position="428"/>
    </location>
</feature>
<evidence type="ECO:0000256" key="1">
    <source>
        <dbReference type="ARBA" id="ARBA00008931"/>
    </source>
</evidence>
<keyword evidence="6" id="KW-1185">Reference proteome</keyword>
<feature type="signal peptide" evidence="4">
    <location>
        <begin position="1"/>
        <end position="30"/>
    </location>
</feature>
<dbReference type="GO" id="GO:0005840">
    <property type="term" value="C:ribosome"/>
    <property type="evidence" value="ECO:0007669"/>
    <property type="project" value="UniProtKB-KW"/>
</dbReference>
<name>A0A915DCF2_9BILA</name>
<evidence type="ECO:0000256" key="4">
    <source>
        <dbReference type="SAM" id="SignalP"/>
    </source>
</evidence>
<sequence length="428" mass="46713">MKALDGQTLFLSRSYWHFLIFLIQVSNVYAKFVEDREVVCSSDKMVVNLSFKQPFTGVVFIQNHFPRAECRWRGNGSHFLLIVIPVSESNSNSSDNSNKPAIGNAEFCGVGISKSSKEVSTTLVISPDDTILTDDALALTVRCVQSGHDLVLTLGAPSLDPSFRILRTESMTVLGNSGTAPSLTLRLLDGHGIIGRNVSEAVVGQRLTLDAVLKDTSIYDVFVHDCIAHDGTHNPDATITIVDFNGCAIRLPRAVDAPVLMSSPQKNTAKHVYVHIYGFHSEYVHFECQVSPCINACDQKQCDEGSAVVKSNPPPKLPSYLVKTIIQIIPQSRTQGSAEALYMDKTSSVADSKGQNNSTCTATVWTALTIVSRGVSLLLLLATRISPAWMRTNYEKYGAEGRVVPDGVNCKLLKKRGPLSEGITYCSW</sequence>
<dbReference type="PROSITE" id="PS51034">
    <property type="entry name" value="ZP_2"/>
    <property type="match status" value="1"/>
</dbReference>
<dbReference type="WBParaSite" id="jg18173">
    <property type="protein sequence ID" value="jg18173"/>
    <property type="gene ID" value="jg18173"/>
</dbReference>
<feature type="domain" description="ZP" evidence="5">
    <location>
        <begin position="39"/>
        <end position="309"/>
    </location>
</feature>
<evidence type="ECO:0000256" key="3">
    <source>
        <dbReference type="ARBA" id="ARBA00023274"/>
    </source>
</evidence>
<reference evidence="7" key="1">
    <citation type="submission" date="2022-11" db="UniProtKB">
        <authorList>
            <consortium name="WormBaseParasite"/>
        </authorList>
    </citation>
    <scope>IDENTIFICATION</scope>
</reference>
<dbReference type="AlphaFoldDB" id="A0A915DCF2"/>
<keyword evidence="3" id="KW-0687">Ribonucleoprotein</keyword>
<accession>A0A915DCF2</accession>
<dbReference type="PANTHER" id="PTHR46560:SF13">
    <property type="entry name" value="ZP DOMAIN-CONTAINING PROTEIN"/>
    <property type="match status" value="1"/>
</dbReference>
<dbReference type="Proteomes" id="UP000887574">
    <property type="component" value="Unplaced"/>
</dbReference>
<evidence type="ECO:0000256" key="2">
    <source>
        <dbReference type="ARBA" id="ARBA00022980"/>
    </source>
</evidence>
<comment type="similarity">
    <text evidence="1">Belongs to the universal ribosomal protein uL16 family.</text>
</comment>
<dbReference type="PANTHER" id="PTHR46560">
    <property type="entry name" value="CYPHER, ISOFORM B"/>
    <property type="match status" value="1"/>
</dbReference>
<dbReference type="InterPro" id="IPR001507">
    <property type="entry name" value="ZP_dom"/>
</dbReference>
<evidence type="ECO:0000313" key="7">
    <source>
        <dbReference type="WBParaSite" id="jg18173"/>
    </source>
</evidence>